<proteinExistence type="predicted"/>
<dbReference type="Pfam" id="PF02423">
    <property type="entry name" value="OCD_Mu_crystall"/>
    <property type="match status" value="2"/>
</dbReference>
<keyword evidence="3" id="KW-1185">Reference proteome</keyword>
<protein>
    <submittedName>
        <fullName evidence="2">Cyclodeaminase</fullName>
    </submittedName>
</protein>
<organism evidence="2 3">
    <name type="scientific">Asanoa siamensis</name>
    <dbReference type="NCBI Taxonomy" id="926357"/>
    <lineage>
        <taxon>Bacteria</taxon>
        <taxon>Bacillati</taxon>
        <taxon>Actinomycetota</taxon>
        <taxon>Actinomycetes</taxon>
        <taxon>Micromonosporales</taxon>
        <taxon>Micromonosporaceae</taxon>
        <taxon>Asanoa</taxon>
    </lineage>
</organism>
<dbReference type="InterPro" id="IPR023401">
    <property type="entry name" value="ODC_N"/>
</dbReference>
<comment type="caution">
    <text evidence="2">The sequence shown here is derived from an EMBL/GenBank/DDBJ whole genome shotgun (WGS) entry which is preliminary data.</text>
</comment>
<sequence length="337" mass="34163">MTVILGRRDITAALDLDVVLAALAAGFRTPATDPTPLRIRTDLPGPGTATCLMPGLLPAVPAYTVKVNAKFPTASPALRGVICLHALSDGELLALLDSATVTAWRTGLAAALATHTLAPPEARTLGFIGAGAQAATTLAGLRHLRPWSRIVATDLTPTRAAALLAPATEPPGTATNPDPAGALPLDPTRTATSPATVLSSAPEVAAASDVVVLATWSQTPLLARADVRPGQHLTSLGADEPGKRELATDLLTASRLIVDDIDRSLSGGALGTAGLPAASATGTLGAVLRGELPATAPPTIPSVYSPVGLPWQDLALSWAVYEHALDSGAGTHVDLLT</sequence>
<name>A0ABQ4CH65_9ACTN</name>
<dbReference type="PIRSF" id="PIRSF001439">
    <property type="entry name" value="CryM"/>
    <property type="match status" value="1"/>
</dbReference>
<dbReference type="SUPFAM" id="SSF51735">
    <property type="entry name" value="NAD(P)-binding Rossmann-fold domains"/>
    <property type="match status" value="1"/>
</dbReference>
<dbReference type="InterPro" id="IPR003462">
    <property type="entry name" value="ODC_Mu_crystall"/>
</dbReference>
<reference evidence="2 3" key="1">
    <citation type="submission" date="2021-01" db="EMBL/GenBank/DDBJ databases">
        <title>Whole genome shotgun sequence of Asanoa siamensis NBRC 107932.</title>
        <authorList>
            <person name="Komaki H."/>
            <person name="Tamura T."/>
        </authorList>
    </citation>
    <scope>NUCLEOTIDE SEQUENCE [LARGE SCALE GENOMIC DNA]</scope>
    <source>
        <strain evidence="2 3">NBRC 107932</strain>
    </source>
</reference>
<evidence type="ECO:0000313" key="3">
    <source>
        <dbReference type="Proteomes" id="UP000604117"/>
    </source>
</evidence>
<dbReference type="InterPro" id="IPR036291">
    <property type="entry name" value="NAD(P)-bd_dom_sf"/>
</dbReference>
<dbReference type="RefSeq" id="WP_239126377.1">
    <property type="nucleotide sequence ID" value="NZ_BONE01000001.1"/>
</dbReference>
<dbReference type="Gene3D" id="3.30.1780.10">
    <property type="entry name" value="ornithine cyclodeaminase, domain 1"/>
    <property type="match status" value="1"/>
</dbReference>
<dbReference type="Proteomes" id="UP000604117">
    <property type="component" value="Unassembled WGS sequence"/>
</dbReference>
<dbReference type="EMBL" id="BONE01000001">
    <property type="protein sequence ID" value="GIF70636.1"/>
    <property type="molecule type" value="Genomic_DNA"/>
</dbReference>
<dbReference type="PANTHER" id="PTHR13812">
    <property type="entry name" value="KETIMINE REDUCTASE MU-CRYSTALLIN"/>
    <property type="match status" value="1"/>
</dbReference>
<feature type="region of interest" description="Disordered" evidence="1">
    <location>
        <begin position="167"/>
        <end position="193"/>
    </location>
</feature>
<evidence type="ECO:0000256" key="1">
    <source>
        <dbReference type="SAM" id="MobiDB-lite"/>
    </source>
</evidence>
<gene>
    <name evidence="2" type="ORF">Asi02nite_01540</name>
</gene>
<evidence type="ECO:0000313" key="2">
    <source>
        <dbReference type="EMBL" id="GIF70636.1"/>
    </source>
</evidence>
<accession>A0ABQ4CH65</accession>
<dbReference type="Gene3D" id="3.40.50.720">
    <property type="entry name" value="NAD(P)-binding Rossmann-like Domain"/>
    <property type="match status" value="1"/>
</dbReference>
<dbReference type="PANTHER" id="PTHR13812:SF19">
    <property type="entry name" value="KETIMINE REDUCTASE MU-CRYSTALLIN"/>
    <property type="match status" value="1"/>
</dbReference>
<feature type="compositionally biased region" description="Low complexity" evidence="1">
    <location>
        <begin position="167"/>
        <end position="177"/>
    </location>
</feature>